<keyword evidence="11" id="KW-1185">Reference proteome</keyword>
<dbReference type="GO" id="GO:0008270">
    <property type="term" value="F:zinc ion binding"/>
    <property type="evidence" value="ECO:0007669"/>
    <property type="project" value="UniProtKB-KW"/>
</dbReference>
<evidence type="ECO:0000256" key="8">
    <source>
        <dbReference type="SAM" id="MobiDB-lite"/>
    </source>
</evidence>
<dbReference type="InterPro" id="IPR013087">
    <property type="entry name" value="Znf_C2H2_type"/>
</dbReference>
<dbReference type="EMBL" id="JAHQIW010002841">
    <property type="protein sequence ID" value="KAJ1356549.1"/>
    <property type="molecule type" value="Genomic_DNA"/>
</dbReference>
<reference evidence="10" key="1">
    <citation type="submission" date="2021-06" db="EMBL/GenBank/DDBJ databases">
        <title>Parelaphostrongylus tenuis whole genome reference sequence.</title>
        <authorList>
            <person name="Garwood T.J."/>
            <person name="Larsen P.A."/>
            <person name="Fountain-Jones N.M."/>
            <person name="Garbe J.R."/>
            <person name="Macchietto M.G."/>
            <person name="Kania S.A."/>
            <person name="Gerhold R.W."/>
            <person name="Richards J.E."/>
            <person name="Wolf T.M."/>
        </authorList>
    </citation>
    <scope>NUCLEOTIDE SEQUENCE</scope>
    <source>
        <strain evidence="10">MNPRO001-30</strain>
        <tissue evidence="10">Meninges</tissue>
    </source>
</reference>
<evidence type="ECO:0000256" key="1">
    <source>
        <dbReference type="ARBA" id="ARBA00004123"/>
    </source>
</evidence>
<dbReference type="Gene3D" id="3.30.160.60">
    <property type="entry name" value="Classic Zinc Finger"/>
    <property type="match status" value="2"/>
</dbReference>
<evidence type="ECO:0000256" key="3">
    <source>
        <dbReference type="ARBA" id="ARBA00022737"/>
    </source>
</evidence>
<evidence type="ECO:0000313" key="10">
    <source>
        <dbReference type="EMBL" id="KAJ1356549.1"/>
    </source>
</evidence>
<dbReference type="InterPro" id="IPR050331">
    <property type="entry name" value="Zinc_finger"/>
</dbReference>
<keyword evidence="4 7" id="KW-0863">Zinc-finger</keyword>
<dbReference type="PROSITE" id="PS00028">
    <property type="entry name" value="ZINC_FINGER_C2H2_1"/>
    <property type="match status" value="2"/>
</dbReference>
<dbReference type="PANTHER" id="PTHR16515:SF66">
    <property type="entry name" value="C2H2-TYPE DOMAIN-CONTAINING PROTEIN"/>
    <property type="match status" value="1"/>
</dbReference>
<evidence type="ECO:0000256" key="6">
    <source>
        <dbReference type="ARBA" id="ARBA00023242"/>
    </source>
</evidence>
<keyword evidence="2" id="KW-0479">Metal-binding</keyword>
<sequence>MSPRLLLATLSMKVEKSYLREESSFSLQSFDDASSVLYDNETPEAFDDSGGGDESSTGDDVGSSTAMKNRSYYLLKPSTRQFIGGVRAIEIVGSKCYRTPRGFQKEATFPCRPLVAHTYSPSSFEGGDVPNKMSSAPDTQGVNELVSDLPGWITALTRYNHRPPRATVKARVRKVSSNEDAAFRIVHCSSKRYRCVTCNAHFGSKDSSVAHMRYHPGLLDEQSFISSFHRCHIYKVAASEYFQTLTIHIRTHTGEKPYPCGICGQEFRDSSALRKHEYRHATVSSSMVSSLYEDSAAEIEQEYDATSMDLRMSNDGIGGVMVALARSMGRTLSNYRLVSSVICIPFGIPGYL</sequence>
<evidence type="ECO:0000256" key="2">
    <source>
        <dbReference type="ARBA" id="ARBA00022723"/>
    </source>
</evidence>
<dbReference type="GO" id="GO:0005634">
    <property type="term" value="C:nucleus"/>
    <property type="evidence" value="ECO:0007669"/>
    <property type="project" value="UniProtKB-SubCell"/>
</dbReference>
<feature type="region of interest" description="Disordered" evidence="8">
    <location>
        <begin position="41"/>
        <end position="63"/>
    </location>
</feature>
<comment type="subcellular location">
    <subcellularLocation>
        <location evidence="1">Nucleus</location>
    </subcellularLocation>
</comment>
<name>A0AAD5N321_PARTN</name>
<evidence type="ECO:0000256" key="4">
    <source>
        <dbReference type="ARBA" id="ARBA00022771"/>
    </source>
</evidence>
<dbReference type="InterPro" id="IPR036236">
    <property type="entry name" value="Znf_C2H2_sf"/>
</dbReference>
<feature type="domain" description="C2H2-type" evidence="9">
    <location>
        <begin position="258"/>
        <end position="285"/>
    </location>
</feature>
<protein>
    <recommendedName>
        <fullName evidence="9">C2H2-type domain-containing protein</fullName>
    </recommendedName>
</protein>
<keyword evidence="3" id="KW-0677">Repeat</keyword>
<evidence type="ECO:0000256" key="7">
    <source>
        <dbReference type="PROSITE-ProRule" id="PRU00042"/>
    </source>
</evidence>
<keyword evidence="5" id="KW-0862">Zinc</keyword>
<feature type="compositionally biased region" description="Acidic residues" evidence="8">
    <location>
        <begin position="41"/>
        <end position="51"/>
    </location>
</feature>
<proteinExistence type="predicted"/>
<dbReference type="SMART" id="SM00355">
    <property type="entry name" value="ZnF_C2H2"/>
    <property type="match status" value="2"/>
</dbReference>
<feature type="compositionally biased region" description="Low complexity" evidence="8">
    <location>
        <begin position="54"/>
        <end position="63"/>
    </location>
</feature>
<organism evidence="10 11">
    <name type="scientific">Parelaphostrongylus tenuis</name>
    <name type="common">Meningeal worm</name>
    <dbReference type="NCBI Taxonomy" id="148309"/>
    <lineage>
        <taxon>Eukaryota</taxon>
        <taxon>Metazoa</taxon>
        <taxon>Ecdysozoa</taxon>
        <taxon>Nematoda</taxon>
        <taxon>Chromadorea</taxon>
        <taxon>Rhabditida</taxon>
        <taxon>Rhabditina</taxon>
        <taxon>Rhabditomorpha</taxon>
        <taxon>Strongyloidea</taxon>
        <taxon>Metastrongylidae</taxon>
        <taxon>Parelaphostrongylus</taxon>
    </lineage>
</organism>
<dbReference type="PROSITE" id="PS50157">
    <property type="entry name" value="ZINC_FINGER_C2H2_2"/>
    <property type="match status" value="2"/>
</dbReference>
<gene>
    <name evidence="10" type="ORF">KIN20_014279</name>
</gene>
<feature type="domain" description="C2H2-type" evidence="9">
    <location>
        <begin position="193"/>
        <end position="217"/>
    </location>
</feature>
<dbReference type="Pfam" id="PF00096">
    <property type="entry name" value="zf-C2H2"/>
    <property type="match status" value="1"/>
</dbReference>
<dbReference type="GO" id="GO:0010468">
    <property type="term" value="P:regulation of gene expression"/>
    <property type="evidence" value="ECO:0007669"/>
    <property type="project" value="TreeGrafter"/>
</dbReference>
<dbReference type="AlphaFoldDB" id="A0AAD5N321"/>
<evidence type="ECO:0000259" key="9">
    <source>
        <dbReference type="PROSITE" id="PS50157"/>
    </source>
</evidence>
<keyword evidence="6" id="KW-0539">Nucleus</keyword>
<comment type="caution">
    <text evidence="10">The sequence shown here is derived from an EMBL/GenBank/DDBJ whole genome shotgun (WGS) entry which is preliminary data.</text>
</comment>
<accession>A0AAD5N321</accession>
<dbReference type="PANTHER" id="PTHR16515">
    <property type="entry name" value="PR DOMAIN ZINC FINGER PROTEIN"/>
    <property type="match status" value="1"/>
</dbReference>
<evidence type="ECO:0000313" key="11">
    <source>
        <dbReference type="Proteomes" id="UP001196413"/>
    </source>
</evidence>
<dbReference type="SUPFAM" id="SSF57667">
    <property type="entry name" value="beta-beta-alpha zinc fingers"/>
    <property type="match status" value="2"/>
</dbReference>
<dbReference type="Proteomes" id="UP001196413">
    <property type="component" value="Unassembled WGS sequence"/>
</dbReference>
<evidence type="ECO:0000256" key="5">
    <source>
        <dbReference type="ARBA" id="ARBA00022833"/>
    </source>
</evidence>
<dbReference type="FunFam" id="3.30.160.60:FF:000557">
    <property type="entry name" value="zinc finger and SCAN domain-containing protein 29"/>
    <property type="match status" value="1"/>
</dbReference>